<comment type="similarity">
    <text evidence="10">Belongs to the ELO family.</text>
</comment>
<dbReference type="Gene3D" id="1.20.120.20">
    <property type="entry name" value="Apolipoprotein"/>
    <property type="match status" value="1"/>
</dbReference>
<evidence type="ECO:0000256" key="10">
    <source>
        <dbReference type="RuleBase" id="RU361115"/>
    </source>
</evidence>
<keyword evidence="4 10" id="KW-0812">Transmembrane</keyword>
<dbReference type="Pfam" id="PF01151">
    <property type="entry name" value="ELO"/>
    <property type="match status" value="1"/>
</dbReference>
<proteinExistence type="inferred from homology"/>
<dbReference type="GO" id="GO:0019367">
    <property type="term" value="P:fatty acid elongation, saturated fatty acid"/>
    <property type="evidence" value="ECO:0007669"/>
    <property type="project" value="TreeGrafter"/>
</dbReference>
<evidence type="ECO:0000256" key="1">
    <source>
        <dbReference type="ARBA" id="ARBA00004141"/>
    </source>
</evidence>
<evidence type="ECO:0000256" key="4">
    <source>
        <dbReference type="ARBA" id="ARBA00022692"/>
    </source>
</evidence>
<dbReference type="EC" id="2.3.1.-" evidence="10"/>
<keyword evidence="6 10" id="KW-1133">Transmembrane helix</keyword>
<keyword evidence="3 10" id="KW-0808">Transferase</keyword>
<evidence type="ECO:0000256" key="7">
    <source>
        <dbReference type="ARBA" id="ARBA00023098"/>
    </source>
</evidence>
<dbReference type="GO" id="GO:0042761">
    <property type="term" value="P:very long-chain fatty acid biosynthetic process"/>
    <property type="evidence" value="ECO:0007669"/>
    <property type="project" value="TreeGrafter"/>
</dbReference>
<accession>A0A9P4VTZ2</accession>
<evidence type="ECO:0000256" key="3">
    <source>
        <dbReference type="ARBA" id="ARBA00022679"/>
    </source>
</evidence>
<evidence type="ECO:0000256" key="11">
    <source>
        <dbReference type="SAM" id="MobiDB-lite"/>
    </source>
</evidence>
<evidence type="ECO:0000256" key="6">
    <source>
        <dbReference type="ARBA" id="ARBA00022989"/>
    </source>
</evidence>
<keyword evidence="8 10" id="KW-0472">Membrane</keyword>
<protein>
    <recommendedName>
        <fullName evidence="10">Elongation of fatty acids protein</fullName>
        <ecNumber evidence="10">2.3.1.-</ecNumber>
    </recommendedName>
</protein>
<keyword evidence="9 10" id="KW-0275">Fatty acid biosynthesis</keyword>
<feature type="compositionally biased region" description="Polar residues" evidence="11">
    <location>
        <begin position="610"/>
        <end position="619"/>
    </location>
</feature>
<feature type="transmembrane region" description="Helical" evidence="10">
    <location>
        <begin position="188"/>
        <end position="208"/>
    </location>
</feature>
<sequence length="756" mass="85399">MSRFNVSLSPPPPLLFKFPPDPSPPTLPPPSDERTLASPFPINPKFYNNALDWRIPIIFATSYFVVVTVMNWWNRKRGNKPFWISTTRPFYAFVILHNILLAVYSSLSCYAMIWALKRSLPHWTEPDLVVRVTDALCKMHGPRNLGDATSYNPETEQWEFKNPIMKLTEFGTPDPTDVGRMWNEGLAFWGWFFYLSKFYEVLDTAIILAKGKRSSTLQKYHHAGAMVCMWAGIRYMSPPIWMFVLVNSGIHALMYTYYTLSALGVRIPRKLKQTLTTMQIAQFVVGASYAAAHLFVNYTIPVSLPYTFMKTVSNVFSTVSTAFPSATNSATASVVTAGVGNMLKKFVYRAAQMEGLAGNVEQDHTLQIFEQVAEPIEHIINEVKHHITKEVRYEDSTETVFCITTSGQSFAIWLNVVYLLPLTGLFIRFFIRSYSKRTASTTKHPTQTNEFGKSINDAAKGVSHKLDSLDKKFEDKVSEVGVQFSQTVSKTVQQTFEGMKGTGAVVPEKMKEIEKEVKEAGENFTKKLKSELRDLNGENGHEAKESAKKKYEETKKMLKDGFNDGVSSFQEKLERALSPERNGQRKTIMEETKDKAENASEKIKGEIKSSAETVKSGSKTLTEESRETERSETTQDIENDPRAFADVVNNRSNEEAEESKKEEEEWKQEYEGASSPDVERSWAEVVKESSSEDTESKEETTESMEQATMESRGETASDINNDSRSWAEVVTEGVDGDASEPKKMDMTTEQADKDDS</sequence>
<dbReference type="GO" id="GO:0034625">
    <property type="term" value="P:fatty acid elongation, monounsaturated fatty acid"/>
    <property type="evidence" value="ECO:0007669"/>
    <property type="project" value="TreeGrafter"/>
</dbReference>
<organism evidence="12 13">
    <name type="scientific">Patellaria atrata CBS 101060</name>
    <dbReference type="NCBI Taxonomy" id="1346257"/>
    <lineage>
        <taxon>Eukaryota</taxon>
        <taxon>Fungi</taxon>
        <taxon>Dikarya</taxon>
        <taxon>Ascomycota</taxon>
        <taxon>Pezizomycotina</taxon>
        <taxon>Dothideomycetes</taxon>
        <taxon>Dothideomycetes incertae sedis</taxon>
        <taxon>Patellariales</taxon>
        <taxon>Patellariaceae</taxon>
        <taxon>Patellaria</taxon>
    </lineage>
</organism>
<comment type="catalytic activity">
    <reaction evidence="10">
        <text>an acyl-CoA + malonyl-CoA + H(+) = a 3-oxoacyl-CoA + CO2 + CoA</text>
        <dbReference type="Rhea" id="RHEA:50252"/>
        <dbReference type="ChEBI" id="CHEBI:15378"/>
        <dbReference type="ChEBI" id="CHEBI:16526"/>
        <dbReference type="ChEBI" id="CHEBI:57287"/>
        <dbReference type="ChEBI" id="CHEBI:57384"/>
        <dbReference type="ChEBI" id="CHEBI:58342"/>
        <dbReference type="ChEBI" id="CHEBI:90726"/>
    </reaction>
    <physiologicalReaction direction="left-to-right" evidence="10">
        <dbReference type="Rhea" id="RHEA:50253"/>
    </physiologicalReaction>
</comment>
<feature type="region of interest" description="Disordered" evidence="11">
    <location>
        <begin position="532"/>
        <end position="756"/>
    </location>
</feature>
<keyword evidence="7 10" id="KW-0443">Lipid metabolism</keyword>
<dbReference type="Proteomes" id="UP000799429">
    <property type="component" value="Unassembled WGS sequence"/>
</dbReference>
<feature type="compositionally biased region" description="Basic and acidic residues" evidence="11">
    <location>
        <begin position="652"/>
        <end position="670"/>
    </location>
</feature>
<evidence type="ECO:0000256" key="5">
    <source>
        <dbReference type="ARBA" id="ARBA00022832"/>
    </source>
</evidence>
<dbReference type="InterPro" id="IPR002076">
    <property type="entry name" value="ELO_fam"/>
</dbReference>
<reference evidence="12" key="1">
    <citation type="journal article" date="2020" name="Stud. Mycol.">
        <title>101 Dothideomycetes genomes: a test case for predicting lifestyles and emergence of pathogens.</title>
        <authorList>
            <person name="Haridas S."/>
            <person name="Albert R."/>
            <person name="Binder M."/>
            <person name="Bloem J."/>
            <person name="Labutti K."/>
            <person name="Salamov A."/>
            <person name="Andreopoulos B."/>
            <person name="Baker S."/>
            <person name="Barry K."/>
            <person name="Bills G."/>
            <person name="Bluhm B."/>
            <person name="Cannon C."/>
            <person name="Castanera R."/>
            <person name="Culley D."/>
            <person name="Daum C."/>
            <person name="Ezra D."/>
            <person name="Gonzalez J."/>
            <person name="Henrissat B."/>
            <person name="Kuo A."/>
            <person name="Liang C."/>
            <person name="Lipzen A."/>
            <person name="Lutzoni F."/>
            <person name="Magnuson J."/>
            <person name="Mondo S."/>
            <person name="Nolan M."/>
            <person name="Ohm R."/>
            <person name="Pangilinan J."/>
            <person name="Park H.-J."/>
            <person name="Ramirez L."/>
            <person name="Alfaro M."/>
            <person name="Sun H."/>
            <person name="Tritt A."/>
            <person name="Yoshinaga Y."/>
            <person name="Zwiers L.-H."/>
            <person name="Turgeon B."/>
            <person name="Goodwin S."/>
            <person name="Spatafora J."/>
            <person name="Crous P."/>
            <person name="Grigoriev I."/>
        </authorList>
    </citation>
    <scope>NUCLEOTIDE SEQUENCE</scope>
    <source>
        <strain evidence="12">CBS 101060</strain>
    </source>
</reference>
<dbReference type="EMBL" id="MU006089">
    <property type="protein sequence ID" value="KAF2843673.1"/>
    <property type="molecule type" value="Genomic_DNA"/>
</dbReference>
<dbReference type="GO" id="GO:0030148">
    <property type="term" value="P:sphingolipid biosynthetic process"/>
    <property type="evidence" value="ECO:0007669"/>
    <property type="project" value="TreeGrafter"/>
</dbReference>
<dbReference type="GO" id="GO:0005789">
    <property type="term" value="C:endoplasmic reticulum membrane"/>
    <property type="evidence" value="ECO:0007669"/>
    <property type="project" value="TreeGrafter"/>
</dbReference>
<evidence type="ECO:0000313" key="13">
    <source>
        <dbReference type="Proteomes" id="UP000799429"/>
    </source>
</evidence>
<feature type="transmembrane region" description="Helical" evidence="10">
    <location>
        <begin position="53"/>
        <end position="73"/>
    </location>
</feature>
<dbReference type="PANTHER" id="PTHR11157">
    <property type="entry name" value="FATTY ACID ACYL TRANSFERASE-RELATED"/>
    <property type="match status" value="1"/>
</dbReference>
<comment type="subcellular location">
    <subcellularLocation>
        <location evidence="1">Membrane</location>
        <topology evidence="1">Multi-pass membrane protein</topology>
    </subcellularLocation>
</comment>
<dbReference type="OrthoDB" id="10259681at2759"/>
<dbReference type="PANTHER" id="PTHR11157:SF169">
    <property type="entry name" value="ELONGATION OF FATTY ACIDS PROTEIN"/>
    <property type="match status" value="1"/>
</dbReference>
<dbReference type="GO" id="GO:0009922">
    <property type="term" value="F:fatty acid elongase activity"/>
    <property type="evidence" value="ECO:0007669"/>
    <property type="project" value="InterPro"/>
</dbReference>
<comment type="caution">
    <text evidence="12">The sequence shown here is derived from an EMBL/GenBank/DDBJ whole genome shotgun (WGS) entry which is preliminary data.</text>
</comment>
<gene>
    <name evidence="12" type="ORF">M501DRAFT_994678</name>
</gene>
<evidence type="ECO:0000256" key="8">
    <source>
        <dbReference type="ARBA" id="ARBA00023136"/>
    </source>
</evidence>
<dbReference type="GO" id="GO:0034626">
    <property type="term" value="P:fatty acid elongation, polyunsaturated fatty acid"/>
    <property type="evidence" value="ECO:0007669"/>
    <property type="project" value="TreeGrafter"/>
</dbReference>
<keyword evidence="13" id="KW-1185">Reference proteome</keyword>
<feature type="transmembrane region" description="Helical" evidence="10">
    <location>
        <begin position="94"/>
        <end position="116"/>
    </location>
</feature>
<keyword evidence="5 10" id="KW-0276">Fatty acid metabolism</keyword>
<evidence type="ECO:0000256" key="9">
    <source>
        <dbReference type="ARBA" id="ARBA00023160"/>
    </source>
</evidence>
<feature type="transmembrane region" description="Helical" evidence="10">
    <location>
        <begin position="280"/>
        <end position="300"/>
    </location>
</feature>
<feature type="compositionally biased region" description="Basic and acidic residues" evidence="11">
    <location>
        <begin position="621"/>
        <end position="643"/>
    </location>
</feature>
<keyword evidence="2 10" id="KW-0444">Lipid biosynthesis</keyword>
<evidence type="ECO:0000313" key="12">
    <source>
        <dbReference type="EMBL" id="KAF2843673.1"/>
    </source>
</evidence>
<feature type="transmembrane region" description="Helical" evidence="10">
    <location>
        <begin position="242"/>
        <end position="260"/>
    </location>
</feature>
<feature type="compositionally biased region" description="Basic and acidic residues" evidence="11">
    <location>
        <begin position="739"/>
        <end position="756"/>
    </location>
</feature>
<feature type="compositionally biased region" description="Basic and acidic residues" evidence="11">
    <location>
        <begin position="677"/>
        <end position="690"/>
    </location>
</feature>
<evidence type="ECO:0000256" key="2">
    <source>
        <dbReference type="ARBA" id="ARBA00022516"/>
    </source>
</evidence>
<name>A0A9P4VTZ2_9PEZI</name>
<dbReference type="AlphaFoldDB" id="A0A9P4VTZ2"/>
<feature type="compositionally biased region" description="Basic and acidic residues" evidence="11">
    <location>
        <begin position="587"/>
        <end position="609"/>
    </location>
</feature>
<feature type="transmembrane region" description="Helical" evidence="10">
    <location>
        <begin position="410"/>
        <end position="431"/>
    </location>
</feature>
<feature type="compositionally biased region" description="Basic and acidic residues" evidence="11">
    <location>
        <begin position="532"/>
        <end position="562"/>
    </location>
</feature>